<dbReference type="EMBL" id="BMJE01000001">
    <property type="protein sequence ID" value="GGB66738.1"/>
    <property type="molecule type" value="Genomic_DNA"/>
</dbReference>
<dbReference type="Proteomes" id="UP000615760">
    <property type="component" value="Unassembled WGS sequence"/>
</dbReference>
<accession>A0ABQ1JED5</accession>
<organism evidence="1 2">
    <name type="scientific">Flavobacterium suaedae</name>
    <dbReference type="NCBI Taxonomy" id="1767027"/>
    <lineage>
        <taxon>Bacteria</taxon>
        <taxon>Pseudomonadati</taxon>
        <taxon>Bacteroidota</taxon>
        <taxon>Flavobacteriia</taxon>
        <taxon>Flavobacteriales</taxon>
        <taxon>Flavobacteriaceae</taxon>
        <taxon>Flavobacterium</taxon>
    </lineage>
</organism>
<name>A0ABQ1JED5_9FLAO</name>
<evidence type="ECO:0000313" key="2">
    <source>
        <dbReference type="Proteomes" id="UP000615760"/>
    </source>
</evidence>
<comment type="caution">
    <text evidence="1">The sequence shown here is derived from an EMBL/GenBank/DDBJ whole genome shotgun (WGS) entry which is preliminary data.</text>
</comment>
<sequence length="127" mass="14445">MNGREQIHNNYFLAFFSALLLLLSSCTVKKVIAHAVDVGYEKPLNLSKTTVSSVTNSCHFSEVKAENQYKISAKKFISLPFLNRNNSSTLFTAYSFKINSLKAESQYIAEKIPLYILYKKMKYSLLS</sequence>
<dbReference type="PROSITE" id="PS51257">
    <property type="entry name" value="PROKAR_LIPOPROTEIN"/>
    <property type="match status" value="1"/>
</dbReference>
<protein>
    <recommendedName>
        <fullName evidence="3">Lipoprotein</fullName>
    </recommendedName>
</protein>
<gene>
    <name evidence="1" type="ORF">GCM10007424_03380</name>
</gene>
<reference evidence="2" key="1">
    <citation type="journal article" date="2019" name="Int. J. Syst. Evol. Microbiol.">
        <title>The Global Catalogue of Microorganisms (GCM) 10K type strain sequencing project: providing services to taxonomists for standard genome sequencing and annotation.</title>
        <authorList>
            <consortium name="The Broad Institute Genomics Platform"/>
            <consortium name="The Broad Institute Genome Sequencing Center for Infectious Disease"/>
            <person name="Wu L."/>
            <person name="Ma J."/>
        </authorList>
    </citation>
    <scope>NUCLEOTIDE SEQUENCE [LARGE SCALE GENOMIC DNA]</scope>
    <source>
        <strain evidence="2">CGMCC 1.15461</strain>
    </source>
</reference>
<keyword evidence="2" id="KW-1185">Reference proteome</keyword>
<evidence type="ECO:0000313" key="1">
    <source>
        <dbReference type="EMBL" id="GGB66738.1"/>
    </source>
</evidence>
<proteinExistence type="predicted"/>
<evidence type="ECO:0008006" key="3">
    <source>
        <dbReference type="Google" id="ProtNLM"/>
    </source>
</evidence>